<evidence type="ECO:0000256" key="2">
    <source>
        <dbReference type="ARBA" id="ARBA00022801"/>
    </source>
</evidence>
<dbReference type="PROSITE" id="PS01328">
    <property type="entry name" value="4HBCOA_THIOESTERASE"/>
    <property type="match status" value="1"/>
</dbReference>
<evidence type="ECO:0000313" key="4">
    <source>
        <dbReference type="Proteomes" id="UP000268684"/>
    </source>
</evidence>
<dbReference type="Pfam" id="PF13279">
    <property type="entry name" value="4HBT_2"/>
    <property type="match status" value="1"/>
</dbReference>
<accession>A0AAJ5T8N4</accession>
<proteinExistence type="inferred from homology"/>
<dbReference type="PANTHER" id="PTHR31793">
    <property type="entry name" value="4-HYDROXYBENZOYL-COA THIOESTERASE FAMILY MEMBER"/>
    <property type="match status" value="1"/>
</dbReference>
<protein>
    <submittedName>
        <fullName evidence="3">Acyl-CoA thioester hydrolase YbgC,acyl-CoA thioesterase YbgC,tol-pal system-associated acyl-CoA thioesterase,Thioesterase superfamily</fullName>
    </submittedName>
</protein>
<dbReference type="CDD" id="cd00586">
    <property type="entry name" value="4HBT"/>
    <property type="match status" value="1"/>
</dbReference>
<name>A0AAJ5T8N4_9BURK</name>
<dbReference type="GeneID" id="71059193"/>
<dbReference type="SUPFAM" id="SSF54637">
    <property type="entry name" value="Thioesterase/thiol ester dehydrase-isomerase"/>
    <property type="match status" value="1"/>
</dbReference>
<evidence type="ECO:0000313" key="3">
    <source>
        <dbReference type="EMBL" id="VBB16578.1"/>
    </source>
</evidence>
<evidence type="ECO:0000256" key="1">
    <source>
        <dbReference type="ARBA" id="ARBA00005953"/>
    </source>
</evidence>
<dbReference type="RefSeq" id="WP_122172851.1">
    <property type="nucleotide sequence ID" value="NZ_LR025744.1"/>
</dbReference>
<dbReference type="InterPro" id="IPR029069">
    <property type="entry name" value="HotDog_dom_sf"/>
</dbReference>
<dbReference type="InterPro" id="IPR050563">
    <property type="entry name" value="4-hydroxybenzoyl-CoA_TE"/>
</dbReference>
<dbReference type="InterPro" id="IPR008272">
    <property type="entry name" value="HB-CoA_thioesterase_AS"/>
</dbReference>
<reference evidence="3 4" key="1">
    <citation type="submission" date="2017-11" db="EMBL/GenBank/DDBJ databases">
        <authorList>
            <person name="Seth-Smith MB H."/>
        </authorList>
    </citation>
    <scope>NUCLEOTIDE SEQUENCE [LARGE SCALE GENOMIC DNA]</scope>
    <source>
        <strain evidence="3">E</strain>
    </source>
</reference>
<dbReference type="EMBL" id="LR025744">
    <property type="protein sequence ID" value="VBB16578.1"/>
    <property type="molecule type" value="Genomic_DNA"/>
</dbReference>
<keyword evidence="2 3" id="KW-0378">Hydrolase</keyword>
<sequence>MPHDALDGSPARIPVYRRRIYHADTDAAGIVHHSRYLAILEEARTEWIAGIDDDEFSAFRRGDKAMAVISTRQRFLQPIRLSQIAEVSCRIIDVGKVRLTFAYAIAVDGACCHEAEICVACVNARVERLCPVPQLLRKFDAREDAR</sequence>
<keyword evidence="4" id="KW-1185">Reference proteome</keyword>
<organism evidence="3 4">
    <name type="scientific">Burkholderia stabilis</name>
    <dbReference type="NCBI Taxonomy" id="95485"/>
    <lineage>
        <taxon>Bacteria</taxon>
        <taxon>Pseudomonadati</taxon>
        <taxon>Pseudomonadota</taxon>
        <taxon>Betaproteobacteria</taxon>
        <taxon>Burkholderiales</taxon>
        <taxon>Burkholderiaceae</taxon>
        <taxon>Burkholderia</taxon>
        <taxon>Burkholderia cepacia complex</taxon>
    </lineage>
</organism>
<dbReference type="PANTHER" id="PTHR31793:SF37">
    <property type="entry name" value="ACYL-COA THIOESTER HYDROLASE YBGC"/>
    <property type="match status" value="1"/>
</dbReference>
<dbReference type="InterPro" id="IPR006684">
    <property type="entry name" value="YbgC/YbaW"/>
</dbReference>
<dbReference type="AlphaFoldDB" id="A0AAJ5T8N4"/>
<dbReference type="Proteomes" id="UP000268684">
    <property type="component" value="Chromosome III"/>
</dbReference>
<dbReference type="Gene3D" id="3.10.129.10">
    <property type="entry name" value="Hotdog Thioesterase"/>
    <property type="match status" value="1"/>
</dbReference>
<dbReference type="PIRSF" id="PIRSF003230">
    <property type="entry name" value="YbgC"/>
    <property type="match status" value="1"/>
</dbReference>
<dbReference type="GO" id="GO:0047617">
    <property type="term" value="F:fatty acyl-CoA hydrolase activity"/>
    <property type="evidence" value="ECO:0007669"/>
    <property type="project" value="TreeGrafter"/>
</dbReference>
<gene>
    <name evidence="3" type="ORF">BSTAB16_6785</name>
</gene>
<comment type="similarity">
    <text evidence="1">Belongs to the 4-hydroxybenzoyl-CoA thioesterase family.</text>
</comment>